<dbReference type="Proteomes" id="UP000054516">
    <property type="component" value="Unassembled WGS sequence"/>
</dbReference>
<evidence type="ECO:0000313" key="3">
    <source>
        <dbReference type="Proteomes" id="UP000054516"/>
    </source>
</evidence>
<evidence type="ECO:0000313" key="2">
    <source>
        <dbReference type="EMBL" id="GAW27386.1"/>
    </source>
</evidence>
<dbReference type="AlphaFoldDB" id="A0A1S8AB92"/>
<organism evidence="2">
    <name type="scientific">Rosellinia necatrix</name>
    <name type="common">White root-rot fungus</name>
    <dbReference type="NCBI Taxonomy" id="77044"/>
    <lineage>
        <taxon>Eukaryota</taxon>
        <taxon>Fungi</taxon>
        <taxon>Dikarya</taxon>
        <taxon>Ascomycota</taxon>
        <taxon>Pezizomycotina</taxon>
        <taxon>Sordariomycetes</taxon>
        <taxon>Xylariomycetidae</taxon>
        <taxon>Xylariales</taxon>
        <taxon>Xylariaceae</taxon>
        <taxon>Rosellinia</taxon>
    </lineage>
</organism>
<feature type="compositionally biased region" description="Basic and acidic residues" evidence="1">
    <location>
        <begin position="65"/>
        <end position="78"/>
    </location>
</feature>
<accession>A0A1S8AB92</accession>
<proteinExistence type="predicted"/>
<evidence type="ECO:0000256" key="1">
    <source>
        <dbReference type="SAM" id="MobiDB-lite"/>
    </source>
</evidence>
<protein>
    <submittedName>
        <fullName evidence="2">Putative major facilitator superfamily general substrate</fullName>
    </submittedName>
</protein>
<gene>
    <name evidence="2" type="ORF">SAMD00023353_12100120</name>
</gene>
<keyword evidence="3" id="KW-1185">Reference proteome</keyword>
<sequence length="106" mass="11404">MGILMGFLTIPPDPTAGESPSDERAQNRGEAEHGAEGPLEERLLPQRDEVEDDERHAGKYPGPADARDGAAQDEREGARGGAAECRAALEHEQGDQKGPGSQFFFF</sequence>
<reference evidence="2" key="1">
    <citation type="submission" date="2016-03" db="EMBL/GenBank/DDBJ databases">
        <title>Draft genome sequence of Rosellinia necatrix.</title>
        <authorList>
            <person name="Kanematsu S."/>
        </authorList>
    </citation>
    <scope>NUCLEOTIDE SEQUENCE [LARGE SCALE GENOMIC DNA]</scope>
    <source>
        <strain evidence="2">W97</strain>
    </source>
</reference>
<dbReference type="EMBL" id="DF977566">
    <property type="protein sequence ID" value="GAW27386.1"/>
    <property type="molecule type" value="Genomic_DNA"/>
</dbReference>
<feature type="compositionally biased region" description="Basic and acidic residues" evidence="1">
    <location>
        <begin position="21"/>
        <end position="57"/>
    </location>
</feature>
<name>A0A1S8AB92_ROSNE</name>
<feature type="region of interest" description="Disordered" evidence="1">
    <location>
        <begin position="1"/>
        <end position="106"/>
    </location>
</feature>